<dbReference type="Proteomes" id="UP001159427">
    <property type="component" value="Unassembled WGS sequence"/>
</dbReference>
<organism evidence="2 3">
    <name type="scientific">Porites evermanni</name>
    <dbReference type="NCBI Taxonomy" id="104178"/>
    <lineage>
        <taxon>Eukaryota</taxon>
        <taxon>Metazoa</taxon>
        <taxon>Cnidaria</taxon>
        <taxon>Anthozoa</taxon>
        <taxon>Hexacorallia</taxon>
        <taxon>Scleractinia</taxon>
        <taxon>Fungiina</taxon>
        <taxon>Poritidae</taxon>
        <taxon>Porites</taxon>
    </lineage>
</organism>
<evidence type="ECO:0008006" key="4">
    <source>
        <dbReference type="Google" id="ProtNLM"/>
    </source>
</evidence>
<evidence type="ECO:0000256" key="1">
    <source>
        <dbReference type="SAM" id="MobiDB-lite"/>
    </source>
</evidence>
<feature type="compositionally biased region" description="Basic and acidic residues" evidence="1">
    <location>
        <begin position="129"/>
        <end position="186"/>
    </location>
</feature>
<comment type="caution">
    <text evidence="2">The sequence shown here is derived from an EMBL/GenBank/DDBJ whole genome shotgun (WGS) entry which is preliminary data.</text>
</comment>
<evidence type="ECO:0000313" key="2">
    <source>
        <dbReference type="EMBL" id="CAH3022644.1"/>
    </source>
</evidence>
<dbReference type="EMBL" id="CALNXI010000227">
    <property type="protein sequence ID" value="CAH3022644.1"/>
    <property type="molecule type" value="Genomic_DNA"/>
</dbReference>
<sequence>MLIRSTFVHLWICFCLKKDVKSSSKPMKLNASIKLHSNSALKRDSTKSPVKKSPLDKSHHPHNTAIKKEAISPVKQSHHTSGHAESDDDDDVPLAARAQIKQAEADKIKTEKKVATPKPAKSALNSSVDEMKKVVKSDQHEKVKNGKPLKLEKKKEKKAADVAKKHDSVKKEKKSEGGKPSKKTADSDDDDQPLRKRKKSASNESDSDEDGKPLAKTAKKSSKPAKKEKTSGSAKKKPKEEKSEKEEKGKKKKEEEKEVWKWWEEEQLPEGVKWLHMEHKV</sequence>
<keyword evidence="3" id="KW-1185">Reference proteome</keyword>
<reference evidence="2 3" key="1">
    <citation type="submission" date="2022-05" db="EMBL/GenBank/DDBJ databases">
        <authorList>
            <consortium name="Genoscope - CEA"/>
            <person name="William W."/>
        </authorList>
    </citation>
    <scope>NUCLEOTIDE SEQUENCE [LARGE SCALE GENOMIC DNA]</scope>
</reference>
<accession>A0ABN8LZB4</accession>
<feature type="region of interest" description="Disordered" evidence="1">
    <location>
        <begin position="34"/>
        <end position="258"/>
    </location>
</feature>
<gene>
    <name evidence="2" type="ORF">PEVE_00016240</name>
</gene>
<protein>
    <recommendedName>
        <fullName evidence="4">Natural killer-tumor recognition protein</fullName>
    </recommendedName>
</protein>
<name>A0ABN8LZB4_9CNID</name>
<proteinExistence type="predicted"/>
<evidence type="ECO:0000313" key="3">
    <source>
        <dbReference type="Proteomes" id="UP001159427"/>
    </source>
</evidence>
<feature type="compositionally biased region" description="Basic and acidic residues" evidence="1">
    <location>
        <begin position="103"/>
        <end position="114"/>
    </location>
</feature>
<feature type="compositionally biased region" description="Basic and acidic residues" evidence="1">
    <location>
        <begin position="238"/>
        <end position="258"/>
    </location>
</feature>